<protein>
    <submittedName>
        <fullName evidence="1">Uncharacterized protein</fullName>
    </submittedName>
</protein>
<reference evidence="1" key="2">
    <citation type="journal article" date="2015" name="Fish Shellfish Immunol.">
        <title>Early steps in the European eel (Anguilla anguilla)-Vibrio vulnificus interaction in the gills: Role of the RtxA13 toxin.</title>
        <authorList>
            <person name="Callol A."/>
            <person name="Pajuelo D."/>
            <person name="Ebbesson L."/>
            <person name="Teles M."/>
            <person name="MacKenzie S."/>
            <person name="Amaro C."/>
        </authorList>
    </citation>
    <scope>NUCLEOTIDE SEQUENCE</scope>
</reference>
<proteinExistence type="predicted"/>
<evidence type="ECO:0000313" key="1">
    <source>
        <dbReference type="EMBL" id="JAH29729.1"/>
    </source>
</evidence>
<name>A0A0E9RKX1_ANGAN</name>
<dbReference type="AlphaFoldDB" id="A0A0E9RKX1"/>
<reference evidence="1" key="1">
    <citation type="submission" date="2014-11" db="EMBL/GenBank/DDBJ databases">
        <authorList>
            <person name="Amaro Gonzalez C."/>
        </authorList>
    </citation>
    <scope>NUCLEOTIDE SEQUENCE</scope>
</reference>
<accession>A0A0E9RKX1</accession>
<organism evidence="1">
    <name type="scientific">Anguilla anguilla</name>
    <name type="common">European freshwater eel</name>
    <name type="synonym">Muraena anguilla</name>
    <dbReference type="NCBI Taxonomy" id="7936"/>
    <lineage>
        <taxon>Eukaryota</taxon>
        <taxon>Metazoa</taxon>
        <taxon>Chordata</taxon>
        <taxon>Craniata</taxon>
        <taxon>Vertebrata</taxon>
        <taxon>Euteleostomi</taxon>
        <taxon>Actinopterygii</taxon>
        <taxon>Neopterygii</taxon>
        <taxon>Teleostei</taxon>
        <taxon>Anguilliformes</taxon>
        <taxon>Anguillidae</taxon>
        <taxon>Anguilla</taxon>
    </lineage>
</organism>
<dbReference type="EMBL" id="GBXM01078848">
    <property type="protein sequence ID" value="JAH29729.1"/>
    <property type="molecule type" value="Transcribed_RNA"/>
</dbReference>
<sequence length="50" mass="5775">MQQMILCRANTIKQVHSHDIQYMGNSTKPGEQHSQTRVHMYQSVSVICTQ</sequence>